<name>A0A2S2NAL8_SCHGA</name>
<organism evidence="1">
    <name type="scientific">Schizaphis graminum</name>
    <name type="common">Green bug aphid</name>
    <dbReference type="NCBI Taxonomy" id="13262"/>
    <lineage>
        <taxon>Eukaryota</taxon>
        <taxon>Metazoa</taxon>
        <taxon>Ecdysozoa</taxon>
        <taxon>Arthropoda</taxon>
        <taxon>Hexapoda</taxon>
        <taxon>Insecta</taxon>
        <taxon>Pterygota</taxon>
        <taxon>Neoptera</taxon>
        <taxon>Paraneoptera</taxon>
        <taxon>Hemiptera</taxon>
        <taxon>Sternorrhyncha</taxon>
        <taxon>Aphidomorpha</taxon>
        <taxon>Aphidoidea</taxon>
        <taxon>Aphididae</taxon>
        <taxon>Aphidini</taxon>
        <taxon>Schizaphis</taxon>
    </lineage>
</organism>
<dbReference type="AlphaFoldDB" id="A0A2S2NAL8"/>
<dbReference type="EMBL" id="GGMR01001635">
    <property type="protein sequence ID" value="MBY14254.1"/>
    <property type="molecule type" value="Transcribed_RNA"/>
</dbReference>
<dbReference type="PANTHER" id="PTHR23243">
    <property type="entry name" value="SUPRABASAL-SPECIFIC PROTEIN SUPRABASIN"/>
    <property type="match status" value="1"/>
</dbReference>
<dbReference type="PANTHER" id="PTHR23243:SF3">
    <property type="entry name" value="SUPRABASIN"/>
    <property type="match status" value="1"/>
</dbReference>
<sequence>MKYLTYFVTCYFFGLVVSVDIFGHISSAFNTIGDEISKVPNTVNTGIDAIGNEFSKVPNTVNTGIDAIGNEFSKVSNTVNTGIDAINNEFSKVPNTVNTGIDAIGNEFSKVSNTVNTGIDAINIEFSKVPNTVNTGIYAIGNEFSKVPNTVNTGIDAINIEFSKVPNTVNTGIDAIGHQLSKVPKLLSDVSCSDIVTGIVISLLIECNPHAFIADTLDTEDVIMINTCKSIEIVSYALPLVADLATSPVQIVCSVWVEDRLDLYSHLKGIEVHTGSFGTNLIDNDELFYNLSTLNDQYCNNDCDLDDYEFIKLDERNETSTDTTSSPSENGRFKRGIFGKALSIPSKDIAKKFTVKIAPKLFMKNGVPSTLAFRGLRGSVSNKMTIKASVMIDDIIKERYIVKIKDVYDVFVLTKTVPTTFTKKYYANVNKPYRRYYGRTAANNFQRDLRSKQSGIITESKLLQTLITHYDG</sequence>
<gene>
    <name evidence="1" type="primary">Sbsn</name>
    <name evidence="1" type="ORF">g.81959</name>
</gene>
<protein>
    <submittedName>
        <fullName evidence="1">Suprabasin</fullName>
    </submittedName>
</protein>
<accession>A0A2S2NAL8</accession>
<evidence type="ECO:0000313" key="1">
    <source>
        <dbReference type="EMBL" id="MBY14254.1"/>
    </source>
</evidence>
<reference evidence="1" key="1">
    <citation type="submission" date="2018-04" db="EMBL/GenBank/DDBJ databases">
        <title>Transcriptome of Schizaphis graminum biotype I.</title>
        <authorList>
            <person name="Scully E.D."/>
            <person name="Geib S.M."/>
            <person name="Palmer N.A."/>
            <person name="Koch K."/>
            <person name="Bradshaw J."/>
            <person name="Heng-Moss T."/>
            <person name="Sarath G."/>
        </authorList>
    </citation>
    <scope>NUCLEOTIDE SEQUENCE</scope>
</reference>
<proteinExistence type="predicted"/>
<dbReference type="InterPro" id="IPR024153">
    <property type="entry name" value="Suprabasin"/>
</dbReference>